<protein>
    <submittedName>
        <fullName evidence="8">Protein YIPF5-like</fullName>
    </submittedName>
</protein>
<proteinExistence type="evidence at transcript level"/>
<reference evidence="8" key="1">
    <citation type="submission" date="2020-04" db="EMBL/GenBank/DDBJ databases">
        <authorList>
            <person name="Neveu A P."/>
        </authorList>
    </citation>
    <scope>NUCLEOTIDE SEQUENCE</scope>
    <source>
        <tissue evidence="8">Whole embryo</tissue>
    </source>
</reference>
<dbReference type="AlphaFoldDB" id="A0A6F9DWJ9"/>
<evidence type="ECO:0000256" key="4">
    <source>
        <dbReference type="ARBA" id="ARBA00022989"/>
    </source>
</evidence>
<keyword evidence="4 7" id="KW-1133">Transmembrane helix</keyword>
<feature type="region of interest" description="Disordered" evidence="6">
    <location>
        <begin position="21"/>
        <end position="50"/>
    </location>
</feature>
<comment type="subcellular location">
    <subcellularLocation>
        <location evidence="1">Membrane</location>
        <topology evidence="1">Multi-pass membrane protein</topology>
    </subcellularLocation>
</comment>
<dbReference type="GO" id="GO:0016020">
    <property type="term" value="C:membrane"/>
    <property type="evidence" value="ECO:0007669"/>
    <property type="project" value="UniProtKB-SubCell"/>
</dbReference>
<sequence>MAFQSSDGFYQSNYNEQPMETDQHAYGQGQPQEGYGGGYYGGQQPQDYGGYAQPQTMMTPNYSAPYAGNIMQPQEQPQMEPTQGSYSGSFDDEPPLLEELGINFDHIYRKTVAVLNPFTVTEAGIVNETDLAGPLCFCLALGATLLLGGKVSFGYIYGIGGLGVVAIYALLNVMTITGVTMGCVASVIGYCILPMVFLSTCSVVLSLKGILGIVLSLLTVSWCSLSASKLFVCGFNMDSQQLLIAYPCALLYGVFALLTVF</sequence>
<evidence type="ECO:0000256" key="6">
    <source>
        <dbReference type="SAM" id="MobiDB-lite"/>
    </source>
</evidence>
<dbReference type="EMBL" id="LR791965">
    <property type="protein sequence ID" value="CAB3267827.1"/>
    <property type="molecule type" value="mRNA"/>
</dbReference>
<evidence type="ECO:0000256" key="7">
    <source>
        <dbReference type="SAM" id="Phobius"/>
    </source>
</evidence>
<feature type="transmembrane region" description="Helical" evidence="7">
    <location>
        <begin position="210"/>
        <end position="231"/>
    </location>
</feature>
<dbReference type="PANTHER" id="PTHR21236">
    <property type="entry name" value="GOLGI MEMBRANE PROTEIN YIP1"/>
    <property type="match status" value="1"/>
</dbReference>
<evidence type="ECO:0000313" key="8">
    <source>
        <dbReference type="EMBL" id="CAB3267827.1"/>
    </source>
</evidence>
<name>A0A6F9DWJ9_9ASCI</name>
<comment type="similarity">
    <text evidence="2">Belongs to the YIP1 family.</text>
</comment>
<keyword evidence="3 7" id="KW-0812">Transmembrane</keyword>
<keyword evidence="5 7" id="KW-0472">Membrane</keyword>
<feature type="transmembrane region" description="Helical" evidence="7">
    <location>
        <begin position="155"/>
        <end position="173"/>
    </location>
</feature>
<dbReference type="InterPro" id="IPR045231">
    <property type="entry name" value="Yip1/4-like"/>
</dbReference>
<dbReference type="PANTHER" id="PTHR21236:SF2">
    <property type="entry name" value="PROTEIN YIPF"/>
    <property type="match status" value="1"/>
</dbReference>
<gene>
    <name evidence="8" type="primary">Yipf5</name>
</gene>
<feature type="transmembrane region" description="Helical" evidence="7">
    <location>
        <begin position="179"/>
        <end position="198"/>
    </location>
</feature>
<dbReference type="GO" id="GO:0005802">
    <property type="term" value="C:trans-Golgi network"/>
    <property type="evidence" value="ECO:0007669"/>
    <property type="project" value="TreeGrafter"/>
</dbReference>
<dbReference type="GO" id="GO:0048280">
    <property type="term" value="P:vesicle fusion with Golgi apparatus"/>
    <property type="evidence" value="ECO:0007669"/>
    <property type="project" value="TreeGrafter"/>
</dbReference>
<evidence type="ECO:0000256" key="3">
    <source>
        <dbReference type="ARBA" id="ARBA00022692"/>
    </source>
</evidence>
<feature type="transmembrane region" description="Helical" evidence="7">
    <location>
        <begin position="243"/>
        <end position="260"/>
    </location>
</feature>
<evidence type="ECO:0000256" key="1">
    <source>
        <dbReference type="ARBA" id="ARBA00004141"/>
    </source>
</evidence>
<dbReference type="GO" id="GO:0006888">
    <property type="term" value="P:endoplasmic reticulum to Golgi vesicle-mediated transport"/>
    <property type="evidence" value="ECO:0007669"/>
    <property type="project" value="InterPro"/>
</dbReference>
<evidence type="ECO:0000256" key="2">
    <source>
        <dbReference type="ARBA" id="ARBA00010596"/>
    </source>
</evidence>
<accession>A0A6F9DWJ9</accession>
<evidence type="ECO:0000256" key="5">
    <source>
        <dbReference type="ARBA" id="ARBA00023136"/>
    </source>
</evidence>
<organism evidence="8">
    <name type="scientific">Phallusia mammillata</name>
    <dbReference type="NCBI Taxonomy" id="59560"/>
    <lineage>
        <taxon>Eukaryota</taxon>
        <taxon>Metazoa</taxon>
        <taxon>Chordata</taxon>
        <taxon>Tunicata</taxon>
        <taxon>Ascidiacea</taxon>
        <taxon>Phlebobranchia</taxon>
        <taxon>Ascidiidae</taxon>
        <taxon>Phallusia</taxon>
    </lineage>
</organism>